<evidence type="ECO:0000259" key="2">
    <source>
        <dbReference type="PROSITE" id="PS50110"/>
    </source>
</evidence>
<dbReference type="SMART" id="SM00448">
    <property type="entry name" value="REC"/>
    <property type="match status" value="1"/>
</dbReference>
<dbReference type="GO" id="GO:0000156">
    <property type="term" value="F:phosphorelay response regulator activity"/>
    <property type="evidence" value="ECO:0007669"/>
    <property type="project" value="InterPro"/>
</dbReference>
<sequence>MIRAIAIDDEPPALKVIEKFCVDCGFIELQKTFTQPQEALRFLKKYPVDLLFLDIQMPSVNGVQWYKHLDTPVMVIFTTAYSEYAVEGFNVNAIDYLLKPYTYERFLHAAQKVQHLLDRKTGSSPFGSSLIIRADYTLIKISFDSILYIEGLDDYLKIHLSNGKPVVVRMTMKSILEKLPPDQFIRTHKSYIVASGKIESIRNKMITVGEKQIPIGNRFEEDFFRTFHN</sequence>
<dbReference type="PANTHER" id="PTHR37299:SF1">
    <property type="entry name" value="STAGE 0 SPORULATION PROTEIN A HOMOLOG"/>
    <property type="match status" value="1"/>
</dbReference>
<dbReference type="Pfam" id="PF04397">
    <property type="entry name" value="LytTR"/>
    <property type="match status" value="1"/>
</dbReference>
<dbReference type="InterPro" id="IPR007492">
    <property type="entry name" value="LytTR_DNA-bd_dom"/>
</dbReference>
<dbReference type="GO" id="GO:0003677">
    <property type="term" value="F:DNA binding"/>
    <property type="evidence" value="ECO:0007669"/>
    <property type="project" value="UniProtKB-KW"/>
</dbReference>
<dbReference type="RefSeq" id="WP_068702060.1">
    <property type="nucleotide sequence ID" value="NZ_BDCR01000001.1"/>
</dbReference>
<dbReference type="Gene3D" id="2.40.50.1020">
    <property type="entry name" value="LytTr DNA-binding domain"/>
    <property type="match status" value="1"/>
</dbReference>
<dbReference type="PROSITE" id="PS50110">
    <property type="entry name" value="RESPONSE_REGULATORY"/>
    <property type="match status" value="1"/>
</dbReference>
<organism evidence="4 5">
    <name type="scientific">Paludibacter jiangxiensis</name>
    <dbReference type="NCBI Taxonomy" id="681398"/>
    <lineage>
        <taxon>Bacteria</taxon>
        <taxon>Pseudomonadati</taxon>
        <taxon>Bacteroidota</taxon>
        <taxon>Bacteroidia</taxon>
        <taxon>Bacteroidales</taxon>
        <taxon>Paludibacteraceae</taxon>
        <taxon>Paludibacter</taxon>
    </lineage>
</organism>
<keyword evidence="1" id="KW-0597">Phosphoprotein</keyword>
<evidence type="ECO:0000313" key="4">
    <source>
        <dbReference type="EMBL" id="GAT62125.1"/>
    </source>
</evidence>
<feature type="domain" description="Response regulatory" evidence="2">
    <location>
        <begin position="3"/>
        <end position="114"/>
    </location>
</feature>
<dbReference type="PROSITE" id="PS50930">
    <property type="entry name" value="HTH_LYTTR"/>
    <property type="match status" value="1"/>
</dbReference>
<evidence type="ECO:0000259" key="3">
    <source>
        <dbReference type="PROSITE" id="PS50930"/>
    </source>
</evidence>
<dbReference type="OrthoDB" id="1490554at2"/>
<dbReference type="AlphaFoldDB" id="A0A161LDB3"/>
<dbReference type="InterPro" id="IPR011006">
    <property type="entry name" value="CheY-like_superfamily"/>
</dbReference>
<gene>
    <name evidence="4" type="ORF">PJIAN_1716</name>
</gene>
<dbReference type="SUPFAM" id="SSF52172">
    <property type="entry name" value="CheY-like"/>
    <property type="match status" value="1"/>
</dbReference>
<dbReference type="Proteomes" id="UP000076586">
    <property type="component" value="Unassembled WGS sequence"/>
</dbReference>
<dbReference type="STRING" id="681398.PJIAN_1716"/>
<accession>A0A161LDB3</accession>
<dbReference type="Pfam" id="PF00072">
    <property type="entry name" value="Response_reg"/>
    <property type="match status" value="1"/>
</dbReference>
<dbReference type="EMBL" id="BDCR01000001">
    <property type="protein sequence ID" value="GAT62125.1"/>
    <property type="molecule type" value="Genomic_DNA"/>
</dbReference>
<proteinExistence type="predicted"/>
<keyword evidence="5" id="KW-1185">Reference proteome</keyword>
<comment type="caution">
    <text evidence="4">The sequence shown here is derived from an EMBL/GenBank/DDBJ whole genome shotgun (WGS) entry which is preliminary data.</text>
</comment>
<dbReference type="Gene3D" id="3.40.50.2300">
    <property type="match status" value="1"/>
</dbReference>
<feature type="domain" description="HTH LytTR-type" evidence="3">
    <location>
        <begin position="130"/>
        <end position="202"/>
    </location>
</feature>
<feature type="modified residue" description="4-aspartylphosphate" evidence="1">
    <location>
        <position position="54"/>
    </location>
</feature>
<reference evidence="5" key="2">
    <citation type="journal article" date="2017" name="Genome Announc.">
        <title>Draft genome sequence of Paludibacter jiangxiensis NM7(T), a propionate-producing fermentative bacterium.</title>
        <authorList>
            <person name="Qiu Y.-L."/>
            <person name="Tourlousse D.M."/>
            <person name="Matsuura N."/>
            <person name="Ohashi A."/>
            <person name="Sekiguchi Y."/>
        </authorList>
    </citation>
    <scope>NUCLEOTIDE SEQUENCE [LARGE SCALE GENOMIC DNA]</scope>
    <source>
        <strain evidence="5">NM7</strain>
    </source>
</reference>
<evidence type="ECO:0000256" key="1">
    <source>
        <dbReference type="PROSITE-ProRule" id="PRU00169"/>
    </source>
</evidence>
<dbReference type="InterPro" id="IPR001789">
    <property type="entry name" value="Sig_transdc_resp-reg_receiver"/>
</dbReference>
<name>A0A161LDB3_9BACT</name>
<dbReference type="SMART" id="SM00850">
    <property type="entry name" value="LytTR"/>
    <property type="match status" value="1"/>
</dbReference>
<keyword evidence="4" id="KW-0238">DNA-binding</keyword>
<dbReference type="InterPro" id="IPR046947">
    <property type="entry name" value="LytR-like"/>
</dbReference>
<protein>
    <submittedName>
        <fullName evidence="4">DNA-binding response regulator, LytR/AlgR family</fullName>
    </submittedName>
</protein>
<reference evidence="5" key="1">
    <citation type="submission" date="2016-04" db="EMBL/GenBank/DDBJ databases">
        <title>Draft genome sequence of Paludibacter jiangxiensis strain NM7.</title>
        <authorList>
            <person name="Qiu Y."/>
            <person name="Matsuura N."/>
            <person name="Ohashi A."/>
            <person name="Tourlousse M.D."/>
            <person name="Sekiguchi Y."/>
        </authorList>
    </citation>
    <scope>NUCLEOTIDE SEQUENCE [LARGE SCALE GENOMIC DNA]</scope>
    <source>
        <strain evidence="5">NM7</strain>
    </source>
</reference>
<dbReference type="PANTHER" id="PTHR37299">
    <property type="entry name" value="TRANSCRIPTIONAL REGULATOR-RELATED"/>
    <property type="match status" value="1"/>
</dbReference>
<evidence type="ECO:0000313" key="5">
    <source>
        <dbReference type="Proteomes" id="UP000076586"/>
    </source>
</evidence>